<evidence type="ECO:0000256" key="11">
    <source>
        <dbReference type="ARBA" id="ARBA00047635"/>
    </source>
</evidence>
<dbReference type="InterPro" id="IPR002466">
    <property type="entry name" value="A_deamin"/>
</dbReference>
<comment type="cofactor">
    <cofactor evidence="5">
        <name>1D-myo-inositol hexakisphosphate</name>
        <dbReference type="ChEBI" id="CHEBI:58130"/>
    </cofactor>
</comment>
<name>A0A6I9X3W8_9SAUR</name>
<comment type="catalytic activity">
    <reaction evidence="11">
        <text>adenosine(37) in tRNA(Ala) + H2O + H(+) = inosine(37) in tRNA(Ala) + NH4(+)</text>
        <dbReference type="Rhea" id="RHEA:50968"/>
        <dbReference type="Rhea" id="RHEA-COMP:12855"/>
        <dbReference type="Rhea" id="RHEA-COMP:12856"/>
        <dbReference type="ChEBI" id="CHEBI:15377"/>
        <dbReference type="ChEBI" id="CHEBI:15378"/>
        <dbReference type="ChEBI" id="CHEBI:28938"/>
        <dbReference type="ChEBI" id="CHEBI:74411"/>
        <dbReference type="ChEBI" id="CHEBI:82852"/>
        <dbReference type="EC" id="3.5.4.34"/>
    </reaction>
</comment>
<evidence type="ECO:0000256" key="2">
    <source>
        <dbReference type="ARBA" id="ARBA00022723"/>
    </source>
</evidence>
<keyword evidence="1" id="KW-0819">tRNA processing</keyword>
<evidence type="ECO:0000256" key="12">
    <source>
        <dbReference type="SAM" id="MobiDB-lite"/>
    </source>
</evidence>
<evidence type="ECO:0000256" key="5">
    <source>
        <dbReference type="ARBA" id="ARBA00037026"/>
    </source>
</evidence>
<protein>
    <recommendedName>
        <fullName evidence="9">tRNA-specific adenosine deaminase 1</fullName>
        <ecNumber evidence="8">3.5.4.34</ecNumber>
    </recommendedName>
    <alternativeName>
        <fullName evidence="10">tRNA-specific adenosine-37 deaminase</fullName>
    </alternativeName>
</protein>
<dbReference type="PANTHER" id="PTHR46516:SF1">
    <property type="entry name" value="TRNA-SPECIFIC ADENOSINE DEAMINASE 1"/>
    <property type="match status" value="1"/>
</dbReference>
<dbReference type="GeneID" id="106539676"/>
<evidence type="ECO:0000259" key="13">
    <source>
        <dbReference type="PROSITE" id="PS50141"/>
    </source>
</evidence>
<keyword evidence="2" id="KW-0479">Metal-binding</keyword>
<keyword evidence="4" id="KW-0862">Zinc</keyword>
<evidence type="ECO:0000256" key="4">
    <source>
        <dbReference type="ARBA" id="ARBA00022833"/>
    </source>
</evidence>
<evidence type="ECO:0000256" key="1">
    <source>
        <dbReference type="ARBA" id="ARBA00022694"/>
    </source>
</evidence>
<dbReference type="GO" id="GO:0046872">
    <property type="term" value="F:metal ion binding"/>
    <property type="evidence" value="ECO:0007669"/>
    <property type="project" value="UniProtKB-KW"/>
</dbReference>
<keyword evidence="14" id="KW-1185">Reference proteome</keyword>
<dbReference type="Proteomes" id="UP000504617">
    <property type="component" value="Unplaced"/>
</dbReference>
<reference evidence="15" key="1">
    <citation type="submission" date="2025-08" db="UniProtKB">
        <authorList>
            <consortium name="RefSeq"/>
        </authorList>
    </citation>
    <scope>IDENTIFICATION</scope>
    <source>
        <tissue evidence="15">Skeletal muscle</tissue>
    </source>
</reference>
<dbReference type="GO" id="GO:0003723">
    <property type="term" value="F:RNA binding"/>
    <property type="evidence" value="ECO:0007669"/>
    <property type="project" value="InterPro"/>
</dbReference>
<gene>
    <name evidence="15" type="primary">ADAT1</name>
</gene>
<evidence type="ECO:0000256" key="9">
    <source>
        <dbReference type="ARBA" id="ARBA00040502"/>
    </source>
</evidence>
<evidence type="ECO:0000256" key="10">
    <source>
        <dbReference type="ARBA" id="ARBA00041760"/>
    </source>
</evidence>
<organism evidence="14 15">
    <name type="scientific">Thamnophis sirtalis</name>
    <dbReference type="NCBI Taxonomy" id="35019"/>
    <lineage>
        <taxon>Eukaryota</taxon>
        <taxon>Metazoa</taxon>
        <taxon>Chordata</taxon>
        <taxon>Craniata</taxon>
        <taxon>Vertebrata</taxon>
        <taxon>Euteleostomi</taxon>
        <taxon>Lepidosauria</taxon>
        <taxon>Squamata</taxon>
        <taxon>Bifurcata</taxon>
        <taxon>Unidentata</taxon>
        <taxon>Episquamata</taxon>
        <taxon>Toxicofera</taxon>
        <taxon>Serpentes</taxon>
        <taxon>Colubroidea</taxon>
        <taxon>Colubridae</taxon>
        <taxon>Natricinae</taxon>
        <taxon>Thamnophis</taxon>
    </lineage>
</organism>
<dbReference type="OrthoDB" id="10268011at2759"/>
<dbReference type="CTD" id="23536"/>
<keyword evidence="3" id="KW-0378">Hydrolase</keyword>
<comment type="similarity">
    <text evidence="7">Belongs to the ADAT1 family.</text>
</comment>
<evidence type="ECO:0000256" key="3">
    <source>
        <dbReference type="ARBA" id="ARBA00022801"/>
    </source>
</evidence>
<dbReference type="GO" id="GO:0043829">
    <property type="term" value="F:tRNA-specific adenosine-37 deaminase activity"/>
    <property type="evidence" value="ECO:0007669"/>
    <property type="project" value="UniProtKB-EC"/>
</dbReference>
<dbReference type="PANTHER" id="PTHR46516">
    <property type="entry name" value="TRNA-SPECIFIC ADENOSINE DEAMINASE 1"/>
    <property type="match status" value="1"/>
</dbReference>
<feature type="region of interest" description="Disordered" evidence="12">
    <location>
        <begin position="166"/>
        <end position="203"/>
    </location>
</feature>
<evidence type="ECO:0000313" key="15">
    <source>
        <dbReference type="RefSeq" id="XP_013909994.1"/>
    </source>
</evidence>
<evidence type="ECO:0000256" key="6">
    <source>
        <dbReference type="ARBA" id="ARBA00037784"/>
    </source>
</evidence>
<proteinExistence type="inferred from homology"/>
<dbReference type="Pfam" id="PF02137">
    <property type="entry name" value="A_deamin"/>
    <property type="match status" value="1"/>
</dbReference>
<comment type="function">
    <text evidence="6">Specifically deaminates adenosine-37 to inosine in tRNA-Ala.</text>
</comment>
<dbReference type="EC" id="3.5.4.34" evidence="8"/>
<evidence type="ECO:0000313" key="14">
    <source>
        <dbReference type="Proteomes" id="UP000504617"/>
    </source>
</evidence>
<dbReference type="PROSITE" id="PS50141">
    <property type="entry name" value="A_DEAMIN_EDITASE"/>
    <property type="match status" value="1"/>
</dbReference>
<sequence length="463" mass="51694">MWDADQVAALCYRHYEARLPKQGKPGRGTREWTELAAVVRAERAEGGGSPPALKEVVAMGTGTKCIGQSEMRETGDVLNDSHAEVVAKRSFHRYLIHQLWLAAVGQEPNIFTPGTEKGKWLLKPLISFVFFTSRTPCGDGSIIPMVEMDAQPSLLLSPNKELRMGSRDCRAQESYKREMEEKVTGSSPKKPRMDDSNSINNSEFSADHLRGTQIVDLHRTGAKCVQGETTDSRRPGIEYHTIGLLRIKPGRGAQTSSMSCSDKLARWNVLGWQGALLMHFLQQPIYLPALVVGQCPYSRETLHRAIVARCHLVSRLPEGFHVHELEILQSQLGFIHSREAAKSGHVLGQGKLVSCGTAISWSAVADHPLDVTSHGFRQGTCKKRIGSLTSRSRICKVELFHAFLEVVASIPLKNLPETLTAKGLRTYWEYKEAAASYQEAWKELRSQAFGAWVRNSRHYQYFT</sequence>
<dbReference type="RefSeq" id="XP_013909994.1">
    <property type="nucleotide sequence ID" value="XM_014054519.1"/>
</dbReference>
<feature type="compositionally biased region" description="Basic and acidic residues" evidence="12">
    <location>
        <begin position="166"/>
        <end position="183"/>
    </location>
</feature>
<dbReference type="KEGG" id="tsr:106539676"/>
<feature type="domain" description="A to I editase" evidence="13">
    <location>
        <begin position="58"/>
        <end position="462"/>
    </location>
</feature>
<dbReference type="SMART" id="SM00552">
    <property type="entry name" value="ADEAMc"/>
    <property type="match status" value="1"/>
</dbReference>
<evidence type="ECO:0000256" key="7">
    <source>
        <dbReference type="ARBA" id="ARBA00038326"/>
    </source>
</evidence>
<evidence type="ECO:0000256" key="8">
    <source>
        <dbReference type="ARBA" id="ARBA00038940"/>
    </source>
</evidence>
<dbReference type="GO" id="GO:0008033">
    <property type="term" value="P:tRNA processing"/>
    <property type="evidence" value="ECO:0007669"/>
    <property type="project" value="UniProtKB-KW"/>
</dbReference>
<dbReference type="AlphaFoldDB" id="A0A6I9X3W8"/>
<accession>A0A6I9X3W8</accession>